<gene>
    <name evidence="2" type="ORF">ANDO1_0356</name>
    <name evidence="1" type="ORF">ANDO2_0261</name>
</gene>
<dbReference type="AlphaFoldDB" id="A0A484QT51"/>
<dbReference type="EMBL" id="CAADHZ010000028">
    <property type="protein sequence ID" value="VFR40090.1"/>
    <property type="molecule type" value="Genomic_DNA"/>
</dbReference>
<proteinExistence type="predicted"/>
<dbReference type="EMBL" id="CAADIB010000010">
    <property type="protein sequence ID" value="VFR30582.1"/>
    <property type="molecule type" value="Genomic_DNA"/>
</dbReference>
<organism evidence="2">
    <name type="scientific">plant metagenome</name>
    <dbReference type="NCBI Taxonomy" id="1297885"/>
    <lineage>
        <taxon>unclassified sequences</taxon>
        <taxon>metagenomes</taxon>
        <taxon>organismal metagenomes</taxon>
    </lineage>
</organism>
<sequence>MPPRRGNVFLLVPIHFSDLDYVFPMFISLPGMPNRHTPVTAPVTANPPAKNARHE</sequence>
<reference evidence="2" key="1">
    <citation type="submission" date="2019-03" db="EMBL/GenBank/DDBJ databases">
        <authorList>
            <person name="Danneels B."/>
        </authorList>
    </citation>
    <scope>NUCLEOTIDE SEQUENCE</scope>
</reference>
<protein>
    <submittedName>
        <fullName evidence="2">Uncharacterized protein</fullName>
    </submittedName>
</protein>
<evidence type="ECO:0000313" key="1">
    <source>
        <dbReference type="EMBL" id="VFR30582.1"/>
    </source>
</evidence>
<accession>A0A484QT51</accession>
<name>A0A484QT51_9ZZZZ</name>
<evidence type="ECO:0000313" key="2">
    <source>
        <dbReference type="EMBL" id="VFR40090.1"/>
    </source>
</evidence>